<comment type="caution">
    <text evidence="1">The sequence shown here is derived from an EMBL/GenBank/DDBJ whole genome shotgun (WGS) entry which is preliminary data.</text>
</comment>
<keyword evidence="2" id="KW-1185">Reference proteome</keyword>
<dbReference type="Proteomes" id="UP001281147">
    <property type="component" value="Unassembled WGS sequence"/>
</dbReference>
<accession>A0ACC3MNM3</accession>
<sequence>MLSAQGRLPISACLYYQDAAYKALLPEIKQKAFEAPYLAAVLMLRITLELTGTDQPQPDTITFLGLEVFIDALRANPQSSLHAAIVMAMLRLYLHLALMHGKPLDLLESSCEWLCHDFVVPDDSRGWEWKALIQCARLANYTYGPKPKTMESWKMLEGFGTTWEAGRPVQFDPMFESNGARDGPFPKIMFSHDIHGAYLEGSYEEIMHVSH</sequence>
<evidence type="ECO:0000313" key="2">
    <source>
        <dbReference type="Proteomes" id="UP001281147"/>
    </source>
</evidence>
<evidence type="ECO:0000313" key="1">
    <source>
        <dbReference type="EMBL" id="KAK3700010.1"/>
    </source>
</evidence>
<protein>
    <submittedName>
        <fullName evidence="1">Uncharacterized protein</fullName>
    </submittedName>
</protein>
<dbReference type="EMBL" id="JAUTXU010000190">
    <property type="protein sequence ID" value="KAK3700010.1"/>
    <property type="molecule type" value="Genomic_DNA"/>
</dbReference>
<reference evidence="1" key="1">
    <citation type="submission" date="2023-07" db="EMBL/GenBank/DDBJ databases">
        <title>Black Yeasts Isolated from many extreme environments.</title>
        <authorList>
            <person name="Coleine C."/>
            <person name="Stajich J.E."/>
            <person name="Selbmann L."/>
        </authorList>
    </citation>
    <scope>NUCLEOTIDE SEQUENCE</scope>
    <source>
        <strain evidence="1">CCFEE 5714</strain>
    </source>
</reference>
<organism evidence="1 2">
    <name type="scientific">Vermiconidia calcicola</name>
    <dbReference type="NCBI Taxonomy" id="1690605"/>
    <lineage>
        <taxon>Eukaryota</taxon>
        <taxon>Fungi</taxon>
        <taxon>Dikarya</taxon>
        <taxon>Ascomycota</taxon>
        <taxon>Pezizomycotina</taxon>
        <taxon>Dothideomycetes</taxon>
        <taxon>Dothideomycetidae</taxon>
        <taxon>Mycosphaerellales</taxon>
        <taxon>Extremaceae</taxon>
        <taxon>Vermiconidia</taxon>
    </lineage>
</organism>
<gene>
    <name evidence="1" type="ORF">LTR37_016170</name>
</gene>
<name>A0ACC3MNM3_9PEZI</name>
<proteinExistence type="predicted"/>